<reference evidence="3 4" key="1">
    <citation type="journal article" date="2016" name="Nat. Commun.">
        <title>Thousands of microbial genomes shed light on interconnected biogeochemical processes in an aquifer system.</title>
        <authorList>
            <person name="Anantharaman K."/>
            <person name="Brown C.T."/>
            <person name="Hug L.A."/>
            <person name="Sharon I."/>
            <person name="Castelle C.J."/>
            <person name="Probst A.J."/>
            <person name="Thomas B.C."/>
            <person name="Singh A."/>
            <person name="Wilkins M.J."/>
            <person name="Karaoz U."/>
            <person name="Brodie E.L."/>
            <person name="Williams K.H."/>
            <person name="Hubbard S.S."/>
            <person name="Banfield J.F."/>
        </authorList>
    </citation>
    <scope>NUCLEOTIDE SEQUENCE [LARGE SCALE GENOMIC DNA]</scope>
</reference>
<dbReference type="PANTHER" id="PTHR36220:SF1">
    <property type="entry name" value="GAMMA TUBULIN COMPLEX COMPONENT C-TERMINAL DOMAIN-CONTAINING PROTEIN"/>
    <property type="match status" value="1"/>
</dbReference>
<name>A0A1F5SG94_9BACT</name>
<dbReference type="Pfam" id="PF14312">
    <property type="entry name" value="FG-GAP_2"/>
    <property type="match status" value="3"/>
</dbReference>
<dbReference type="Pfam" id="PF13529">
    <property type="entry name" value="Peptidase_C39_2"/>
    <property type="match status" value="1"/>
</dbReference>
<dbReference type="PROSITE" id="PS51470">
    <property type="entry name" value="FG_GAP"/>
    <property type="match status" value="1"/>
</dbReference>
<dbReference type="EMBL" id="MFGB01000020">
    <property type="protein sequence ID" value="OGF25684.1"/>
    <property type="molecule type" value="Genomic_DNA"/>
</dbReference>
<comment type="caution">
    <text evidence="3">The sequence shown here is derived from an EMBL/GenBank/DDBJ whole genome shotgun (WGS) entry which is preliminary data.</text>
</comment>
<evidence type="ECO:0000313" key="3">
    <source>
        <dbReference type="EMBL" id="OGF25684.1"/>
    </source>
</evidence>
<feature type="chain" id="PRO_5009521203" description="Peptidase C39-like domain-containing protein" evidence="1">
    <location>
        <begin position="25"/>
        <end position="806"/>
    </location>
</feature>
<gene>
    <name evidence="3" type="ORF">A2227_00560</name>
</gene>
<proteinExistence type="predicted"/>
<protein>
    <recommendedName>
        <fullName evidence="2">Peptidase C39-like domain-containing protein</fullName>
    </recommendedName>
</protein>
<dbReference type="SUPFAM" id="SSF50965">
    <property type="entry name" value="Galactose oxidase, central domain"/>
    <property type="match status" value="1"/>
</dbReference>
<evidence type="ECO:0000313" key="4">
    <source>
        <dbReference type="Proteomes" id="UP000178367"/>
    </source>
</evidence>
<dbReference type="AlphaFoldDB" id="A0A1F5SG94"/>
<dbReference type="InterPro" id="IPR011043">
    <property type="entry name" value="Gal_Oxase/kelch_b-propeller"/>
</dbReference>
<dbReference type="InterPro" id="IPR039564">
    <property type="entry name" value="Peptidase_C39-like"/>
</dbReference>
<dbReference type="InterPro" id="IPR013519">
    <property type="entry name" value="Int_alpha_beta-p"/>
</dbReference>
<accession>A0A1F5SG94</accession>
<dbReference type="PANTHER" id="PTHR36220">
    <property type="entry name" value="UNNAMED PRODUCT"/>
    <property type="match status" value="1"/>
</dbReference>
<sequence length="806" mass="88365">MKKIAWASALVTVCLLVFIPQVNAATVTVENVPYINQVEHMDQNYFLGYNACGPTSAVMITEFHKLQPENTSGYPGWYVYNPYTNWTDKSGEDYNEEWARDWDGIDAPNTYNLHFPHEVYGAHGFIVTGPGADSANPYWGTDPNQLKLYLENHGLIVSDAIYSDRFDIIKQNIDAGLPLIGHAEITISSIEYGHYLVIIGYDTGVNGTEQNVIVHDPYGNANGNWFDTVTGGEEVTYPLYGYTATSHVNIDRVYTVHPVGIFQDFPGWKLSGQDPLSQLFLDEYDNEEYYGNSGLETFGLPWDNDGHGVWVHEWPDPQCSTTPPATCDDDGLYVQDFLRVDAEENEHWSQLVLNWAIGKAIAVKEHILEFWNGHYGYSAYGPPVTREYETVIDGNHTAVEQLFEIDGVKTMIGYDLDIESAYEFTLGAPGHSELNPSDSDASWFGWSIGVSGDIMLVGDPRFVYNQRGALFVFAKGANGWEEVEVKDIITTYPDYGGYENYGSAVAIDGANAIVGAWQRDGDIIGQGHSAYSDVGAVYFYTCSSNGCTQVGDEFLGQDGSAGENLGQSVDISGDMSIAGAPRNDSAASNAGAAYIFHDSGHTVVTASNGEANAYFGTSVAIDGNYAVVGAHKHGAYDQGAVYFFEYDESTETWSETDYFVGDYVNCVYVGQSVSISGNYALVGSTPKSGKAGRALLFRRDAATGEWDKINEITAENGYIGDGFGQRVALDGNRAVVSSYLQKRFWAFLITGDVYSQIASVYESFASNYFGKDAVAIDGFTAITGEINADSDGAIHVYDLYIEPDYE</sequence>
<organism evidence="3 4">
    <name type="scientific">Candidatus Falkowbacteria bacterium RIFOXYA2_FULL_47_19</name>
    <dbReference type="NCBI Taxonomy" id="1797994"/>
    <lineage>
        <taxon>Bacteria</taxon>
        <taxon>Candidatus Falkowiibacteriota</taxon>
    </lineage>
</organism>
<dbReference type="STRING" id="1797994.A2227_00560"/>
<feature type="signal peptide" evidence="1">
    <location>
        <begin position="1"/>
        <end position="24"/>
    </location>
</feature>
<evidence type="ECO:0000259" key="2">
    <source>
        <dbReference type="Pfam" id="PF13529"/>
    </source>
</evidence>
<dbReference type="Gene3D" id="3.90.70.10">
    <property type="entry name" value="Cysteine proteinases"/>
    <property type="match status" value="1"/>
</dbReference>
<dbReference type="InterPro" id="IPR013517">
    <property type="entry name" value="FG-GAP"/>
</dbReference>
<feature type="domain" description="Peptidase C39-like" evidence="2">
    <location>
        <begin position="31"/>
        <end position="218"/>
    </location>
</feature>
<dbReference type="Proteomes" id="UP000178367">
    <property type="component" value="Unassembled WGS sequence"/>
</dbReference>
<keyword evidence="1" id="KW-0732">Signal</keyword>
<evidence type="ECO:0000256" key="1">
    <source>
        <dbReference type="SAM" id="SignalP"/>
    </source>
</evidence>